<dbReference type="GO" id="GO:0046872">
    <property type="term" value="F:metal ion binding"/>
    <property type="evidence" value="ECO:0007669"/>
    <property type="project" value="UniProtKB-KW"/>
</dbReference>
<keyword evidence="8" id="KW-1185">Reference proteome</keyword>
<keyword evidence="2 4" id="KW-0479">Metal-binding</keyword>
<dbReference type="EMBL" id="CYHE01000019">
    <property type="protein sequence ID" value="CUB00506.1"/>
    <property type="molecule type" value="Genomic_DNA"/>
</dbReference>
<dbReference type="Proteomes" id="UP000183900">
    <property type="component" value="Unassembled WGS sequence"/>
</dbReference>
<dbReference type="InterPro" id="IPR036909">
    <property type="entry name" value="Cyt_c-like_dom_sf"/>
</dbReference>
<evidence type="ECO:0000313" key="8">
    <source>
        <dbReference type="Proteomes" id="UP000183900"/>
    </source>
</evidence>
<evidence type="ECO:0000256" key="1">
    <source>
        <dbReference type="ARBA" id="ARBA00022617"/>
    </source>
</evidence>
<evidence type="ECO:0000256" key="5">
    <source>
        <dbReference type="SAM" id="SignalP"/>
    </source>
</evidence>
<feature type="domain" description="Cytochrome c" evidence="6">
    <location>
        <begin position="37"/>
        <end position="118"/>
    </location>
</feature>
<dbReference type="Gene3D" id="1.10.760.10">
    <property type="entry name" value="Cytochrome c-like domain"/>
    <property type="match status" value="1"/>
</dbReference>
<keyword evidence="5" id="KW-0732">Signal</keyword>
<dbReference type="GO" id="GO:0009055">
    <property type="term" value="F:electron transfer activity"/>
    <property type="evidence" value="ECO:0007669"/>
    <property type="project" value="InterPro"/>
</dbReference>
<protein>
    <submittedName>
        <fullName evidence="7">Cytochrome c</fullName>
    </submittedName>
</protein>
<accession>A0A0K6IBM4</accession>
<dbReference type="Pfam" id="PF00034">
    <property type="entry name" value="Cytochrom_C"/>
    <property type="match status" value="1"/>
</dbReference>
<reference evidence="8" key="1">
    <citation type="submission" date="2015-08" db="EMBL/GenBank/DDBJ databases">
        <authorList>
            <person name="Varghese N."/>
        </authorList>
    </citation>
    <scope>NUCLEOTIDE SEQUENCE [LARGE SCALE GENOMIC DNA]</scope>
    <source>
        <strain evidence="8">DSM 23407</strain>
    </source>
</reference>
<feature type="chain" id="PRO_5005505336" evidence="5">
    <location>
        <begin position="27"/>
        <end position="127"/>
    </location>
</feature>
<dbReference type="AlphaFoldDB" id="A0A0K6IBM4"/>
<feature type="signal peptide" evidence="5">
    <location>
        <begin position="1"/>
        <end position="26"/>
    </location>
</feature>
<keyword evidence="3 4" id="KW-0408">Iron</keyword>
<gene>
    <name evidence="7" type="ORF">Ga0061067_11917</name>
</gene>
<evidence type="ECO:0000259" key="6">
    <source>
        <dbReference type="PROSITE" id="PS51007"/>
    </source>
</evidence>
<evidence type="ECO:0000256" key="3">
    <source>
        <dbReference type="ARBA" id="ARBA00023004"/>
    </source>
</evidence>
<proteinExistence type="predicted"/>
<name>A0A0K6IBM4_9HYPH</name>
<organism evidence="7 8">
    <name type="scientific">Pannonibacter indicus</name>
    <dbReference type="NCBI Taxonomy" id="466044"/>
    <lineage>
        <taxon>Bacteria</taxon>
        <taxon>Pseudomonadati</taxon>
        <taxon>Pseudomonadota</taxon>
        <taxon>Alphaproteobacteria</taxon>
        <taxon>Hyphomicrobiales</taxon>
        <taxon>Stappiaceae</taxon>
        <taxon>Pannonibacter</taxon>
    </lineage>
</organism>
<keyword evidence="1 4" id="KW-0349">Heme</keyword>
<dbReference type="SUPFAM" id="SSF46626">
    <property type="entry name" value="Cytochrome c"/>
    <property type="match status" value="1"/>
</dbReference>
<sequence>MTMLFRRGLRAAAVAVILFAAPGAGAVLAQGTLAEAAQVERGKLIAKEACAACHAIGRDDASPNADAPAFRDLGQRYPVEDLAESLAEGIVTGHPDMPEVALEGQDVTSFIAYLKSIQSKGGAGSTH</sequence>
<dbReference type="PROSITE" id="PS51007">
    <property type="entry name" value="CYTC"/>
    <property type="match status" value="1"/>
</dbReference>
<dbReference type="GO" id="GO:0020037">
    <property type="term" value="F:heme binding"/>
    <property type="evidence" value="ECO:0007669"/>
    <property type="project" value="InterPro"/>
</dbReference>
<dbReference type="InterPro" id="IPR009056">
    <property type="entry name" value="Cyt_c-like_dom"/>
</dbReference>
<evidence type="ECO:0000256" key="2">
    <source>
        <dbReference type="ARBA" id="ARBA00022723"/>
    </source>
</evidence>
<evidence type="ECO:0000256" key="4">
    <source>
        <dbReference type="PROSITE-ProRule" id="PRU00433"/>
    </source>
</evidence>
<dbReference type="RefSeq" id="WP_244270104.1">
    <property type="nucleotide sequence ID" value="NZ_CYHE01000019.1"/>
</dbReference>
<evidence type="ECO:0000313" key="7">
    <source>
        <dbReference type="EMBL" id="CUB00506.1"/>
    </source>
</evidence>